<dbReference type="STRING" id="1841481.ENSSLDP00000004064"/>
<dbReference type="Ensembl" id="ENSSLDT00000004201.1">
    <property type="protein sequence ID" value="ENSSLDP00000004064.1"/>
    <property type="gene ID" value="ENSSLDG00000003213.1"/>
</dbReference>
<evidence type="ECO:0000313" key="1">
    <source>
        <dbReference type="Ensembl" id="ENSSLDP00000004064.1"/>
    </source>
</evidence>
<protein>
    <submittedName>
        <fullName evidence="1">Uncharacterized protein</fullName>
    </submittedName>
</protein>
<organism evidence="1 2">
    <name type="scientific">Seriola lalandi dorsalis</name>
    <dbReference type="NCBI Taxonomy" id="1841481"/>
    <lineage>
        <taxon>Eukaryota</taxon>
        <taxon>Metazoa</taxon>
        <taxon>Chordata</taxon>
        <taxon>Craniata</taxon>
        <taxon>Vertebrata</taxon>
        <taxon>Euteleostomi</taxon>
        <taxon>Actinopterygii</taxon>
        <taxon>Neopterygii</taxon>
        <taxon>Teleostei</taxon>
        <taxon>Neoteleostei</taxon>
        <taxon>Acanthomorphata</taxon>
        <taxon>Carangaria</taxon>
        <taxon>Carangiformes</taxon>
        <taxon>Carangidae</taxon>
        <taxon>Seriola</taxon>
    </lineage>
</organism>
<evidence type="ECO:0000313" key="2">
    <source>
        <dbReference type="Proteomes" id="UP000261360"/>
    </source>
</evidence>
<sequence>MKFDNILSEVNGFGKFQIKLILIQMLSRITLPCHFLLNNFIAAVPAHRCNISTLDDGGIFRNLTLEQKLSMSIPAEQDGTLSSCQMFQQLQYQNLSGSTKNSSENIFTVQCPNGWVYDNSTFKSTLATEVASRVCKVAHGSWEGRCCSSLHPAMCRDEQQISMYGHHHT</sequence>
<reference evidence="1" key="2">
    <citation type="submission" date="2025-09" db="UniProtKB">
        <authorList>
            <consortium name="Ensembl"/>
        </authorList>
    </citation>
    <scope>IDENTIFICATION</scope>
</reference>
<dbReference type="GeneTree" id="ENSGT00940000154922"/>
<dbReference type="AlphaFoldDB" id="A0A3B4WHL9"/>
<dbReference type="Proteomes" id="UP000261360">
    <property type="component" value="Unplaced"/>
</dbReference>
<name>A0A3B4WHL9_SERLL</name>
<reference evidence="1" key="1">
    <citation type="submission" date="2025-08" db="UniProtKB">
        <authorList>
            <consortium name="Ensembl"/>
        </authorList>
    </citation>
    <scope>IDENTIFICATION</scope>
</reference>
<accession>A0A3B4WHL9</accession>
<keyword evidence="2" id="KW-1185">Reference proteome</keyword>
<proteinExistence type="predicted"/>